<dbReference type="CDD" id="cd17319">
    <property type="entry name" value="MFS_ExuT_GudP_like"/>
    <property type="match status" value="1"/>
</dbReference>
<feature type="transmembrane region" description="Helical" evidence="6">
    <location>
        <begin position="358"/>
        <end position="381"/>
    </location>
</feature>
<dbReference type="InterPro" id="IPR050382">
    <property type="entry name" value="MFS_Na/Anion_cotransporter"/>
</dbReference>
<dbReference type="EMBL" id="FNYE01000010">
    <property type="protein sequence ID" value="SEJ42056.1"/>
    <property type="molecule type" value="Genomic_DNA"/>
</dbReference>
<dbReference type="InterPro" id="IPR000849">
    <property type="entry name" value="Sugar_P_transporter"/>
</dbReference>
<reference evidence="9" key="1">
    <citation type="submission" date="2016-10" db="EMBL/GenBank/DDBJ databases">
        <authorList>
            <person name="Varghese N."/>
            <person name="Submissions S."/>
        </authorList>
    </citation>
    <scope>NUCLEOTIDE SEQUENCE [LARGE SCALE GENOMIC DNA]</scope>
    <source>
        <strain evidence="9">LMG 26031</strain>
    </source>
</reference>
<dbReference type="PROSITE" id="PS50850">
    <property type="entry name" value="MFS"/>
    <property type="match status" value="1"/>
</dbReference>
<evidence type="ECO:0000256" key="1">
    <source>
        <dbReference type="ARBA" id="ARBA00004651"/>
    </source>
</evidence>
<protein>
    <submittedName>
        <fullName evidence="8">Sugar phosphate permease</fullName>
    </submittedName>
</protein>
<gene>
    <name evidence="8" type="ORF">SAMN05192539_1010193</name>
</gene>
<accession>A0A1H6YNW3</accession>
<feature type="transmembrane region" description="Helical" evidence="6">
    <location>
        <begin position="226"/>
        <end position="244"/>
    </location>
</feature>
<dbReference type="OrthoDB" id="8596007at2"/>
<feature type="transmembrane region" description="Helical" evidence="6">
    <location>
        <begin position="168"/>
        <end position="186"/>
    </location>
</feature>
<dbReference type="Gene3D" id="1.20.1250.20">
    <property type="entry name" value="MFS general substrate transporter like domains"/>
    <property type="match status" value="2"/>
</dbReference>
<dbReference type="RefSeq" id="WP_090866501.1">
    <property type="nucleotide sequence ID" value="NZ_FNYE01000010.1"/>
</dbReference>
<dbReference type="STRING" id="667676.SAMN05192539_1010193"/>
<keyword evidence="4 6" id="KW-1133">Transmembrane helix</keyword>
<dbReference type="InterPro" id="IPR036259">
    <property type="entry name" value="MFS_trans_sf"/>
</dbReference>
<keyword evidence="2" id="KW-1003">Cell membrane</keyword>
<evidence type="ECO:0000313" key="9">
    <source>
        <dbReference type="Proteomes" id="UP000198866"/>
    </source>
</evidence>
<feature type="transmembrane region" description="Helical" evidence="6">
    <location>
        <begin position="300"/>
        <end position="318"/>
    </location>
</feature>
<evidence type="ECO:0000256" key="5">
    <source>
        <dbReference type="ARBA" id="ARBA00023136"/>
    </source>
</evidence>
<dbReference type="PANTHER" id="PTHR11662:SF399">
    <property type="entry name" value="FI19708P1-RELATED"/>
    <property type="match status" value="1"/>
</dbReference>
<keyword evidence="9" id="KW-1185">Reference proteome</keyword>
<evidence type="ECO:0000313" key="8">
    <source>
        <dbReference type="EMBL" id="SEJ42056.1"/>
    </source>
</evidence>
<sequence length="432" mass="47096">MKRTLPKATTVVLAMLCLMYFITYVDRVNISTAAGQFKSELGLTNTQLGLIFSAFAYPYVIFQFIGGWVSDRFGARRTLIACAAVWAVATALTGLAGGFVSLIAARLLLGLGEGATFPASTSAMAAWVTKDKRGMAQGITHSCARLGNAIAPMLVLALMTAFDWRFSFYLLGALSAGWLVLWLLTYTERPADHPRITREELDILPPPKTTHPADARGTWMRLYRRMAPVSAVYFCYNWILWLMLDWMPLYFMHSFHLNIKKAVVFTSGVFIAGVVGDLAGGLISDRLLRKTGNVKLARSYFVASCMALTGLSLVPVVLLHDPVYSLVFLGAAMFFNEMNIGPMWSIPMDIAYDRAGTASGIMSGNGFIAAIVSPVVAGYVVDHIGNWNVTFMLSIGIMICGILLSFAMKPDVAFAESTPADRPRGIAEPSAF</sequence>
<evidence type="ECO:0000256" key="4">
    <source>
        <dbReference type="ARBA" id="ARBA00022989"/>
    </source>
</evidence>
<dbReference type="PIRSF" id="PIRSF002808">
    <property type="entry name" value="Hexose_phosphate_transp"/>
    <property type="match status" value="1"/>
</dbReference>
<evidence type="ECO:0000256" key="6">
    <source>
        <dbReference type="SAM" id="Phobius"/>
    </source>
</evidence>
<dbReference type="GO" id="GO:0005886">
    <property type="term" value="C:plasma membrane"/>
    <property type="evidence" value="ECO:0007669"/>
    <property type="project" value="UniProtKB-SubCell"/>
</dbReference>
<evidence type="ECO:0000256" key="3">
    <source>
        <dbReference type="ARBA" id="ARBA00022692"/>
    </source>
</evidence>
<feature type="transmembrane region" description="Helical" evidence="6">
    <location>
        <begin position="81"/>
        <end position="105"/>
    </location>
</feature>
<evidence type="ECO:0000256" key="2">
    <source>
        <dbReference type="ARBA" id="ARBA00022475"/>
    </source>
</evidence>
<dbReference type="SUPFAM" id="SSF103473">
    <property type="entry name" value="MFS general substrate transporter"/>
    <property type="match status" value="1"/>
</dbReference>
<evidence type="ECO:0000259" key="7">
    <source>
        <dbReference type="PROSITE" id="PS50850"/>
    </source>
</evidence>
<dbReference type="AlphaFoldDB" id="A0A1H6YNW3"/>
<keyword evidence="5 6" id="KW-0472">Membrane</keyword>
<dbReference type="InterPro" id="IPR011701">
    <property type="entry name" value="MFS"/>
</dbReference>
<feature type="domain" description="Major facilitator superfamily (MFS) profile" evidence="7">
    <location>
        <begin position="12"/>
        <end position="413"/>
    </location>
</feature>
<feature type="transmembrane region" description="Helical" evidence="6">
    <location>
        <begin position="264"/>
        <end position="288"/>
    </location>
</feature>
<feature type="transmembrane region" description="Helical" evidence="6">
    <location>
        <begin position="51"/>
        <end position="69"/>
    </location>
</feature>
<dbReference type="GO" id="GO:0022857">
    <property type="term" value="F:transmembrane transporter activity"/>
    <property type="evidence" value="ECO:0007669"/>
    <property type="project" value="InterPro"/>
</dbReference>
<comment type="subcellular location">
    <subcellularLocation>
        <location evidence="1">Cell membrane</location>
        <topology evidence="1">Multi-pass membrane protein</topology>
    </subcellularLocation>
</comment>
<organism evidence="8 9">
    <name type="scientific">Paraburkholderia diazotrophica</name>
    <dbReference type="NCBI Taxonomy" id="667676"/>
    <lineage>
        <taxon>Bacteria</taxon>
        <taxon>Pseudomonadati</taxon>
        <taxon>Pseudomonadota</taxon>
        <taxon>Betaproteobacteria</taxon>
        <taxon>Burkholderiales</taxon>
        <taxon>Burkholderiaceae</taxon>
        <taxon>Paraburkholderia</taxon>
    </lineage>
</organism>
<feature type="transmembrane region" description="Helical" evidence="6">
    <location>
        <begin position="387"/>
        <end position="407"/>
    </location>
</feature>
<keyword evidence="3 6" id="KW-0812">Transmembrane</keyword>
<proteinExistence type="predicted"/>
<name>A0A1H6YNW3_9BURK</name>
<dbReference type="Pfam" id="PF07690">
    <property type="entry name" value="MFS_1"/>
    <property type="match status" value="1"/>
</dbReference>
<feature type="transmembrane region" description="Helical" evidence="6">
    <location>
        <begin position="324"/>
        <end position="346"/>
    </location>
</feature>
<dbReference type="Proteomes" id="UP000198866">
    <property type="component" value="Unassembled WGS sequence"/>
</dbReference>
<dbReference type="InterPro" id="IPR020846">
    <property type="entry name" value="MFS_dom"/>
</dbReference>
<dbReference type="PANTHER" id="PTHR11662">
    <property type="entry name" value="SOLUTE CARRIER FAMILY 17"/>
    <property type="match status" value="1"/>
</dbReference>